<dbReference type="InterPro" id="IPR055424">
    <property type="entry name" value="Ig_TMEM132_6th"/>
</dbReference>
<dbReference type="InParanoid" id="H3A1S8"/>
<proteinExistence type="inferred from homology"/>
<feature type="region of interest" description="Disordered" evidence="6">
    <location>
        <begin position="51"/>
        <end position="72"/>
    </location>
</feature>
<dbReference type="EMBL" id="AFYH01215001">
    <property type="status" value="NOT_ANNOTATED_CDS"/>
    <property type="molecule type" value="Genomic_DNA"/>
</dbReference>
<evidence type="ECO:0000256" key="4">
    <source>
        <dbReference type="ARBA" id="ARBA00022989"/>
    </source>
</evidence>
<gene>
    <name evidence="13" type="primary">LOC102352991</name>
</gene>
<accession>H3A1S8</accession>
<feature type="domain" description="Transmembrane protein TMEM132 C-terminal" evidence="8">
    <location>
        <begin position="726"/>
        <end position="794"/>
    </location>
</feature>
<feature type="compositionally biased region" description="Basic residues" evidence="6">
    <location>
        <begin position="637"/>
        <end position="649"/>
    </location>
</feature>
<keyword evidence="5 7" id="KW-0472">Membrane</keyword>
<feature type="domain" description="Transmembrane protein TMEM132 cohesin-like" evidence="10">
    <location>
        <begin position="100"/>
        <end position="242"/>
    </location>
</feature>
<dbReference type="eggNOG" id="KOG4789">
    <property type="taxonomic scope" value="Eukaryota"/>
</dbReference>
<evidence type="ECO:0000313" key="14">
    <source>
        <dbReference type="Proteomes" id="UP000008672"/>
    </source>
</evidence>
<dbReference type="HOGENOM" id="CLU_009871_0_0_1"/>
<evidence type="ECO:0000259" key="11">
    <source>
        <dbReference type="Pfam" id="PF23486"/>
    </source>
</evidence>
<evidence type="ECO:0000256" key="2">
    <source>
        <dbReference type="ARBA" id="ARBA00006166"/>
    </source>
</evidence>
<evidence type="ECO:0000256" key="6">
    <source>
        <dbReference type="SAM" id="MobiDB-lite"/>
    </source>
</evidence>
<dbReference type="Pfam" id="PF16070">
    <property type="entry name" value="Ig_TMEM132_4th"/>
    <property type="match status" value="1"/>
</dbReference>
<dbReference type="Pfam" id="PF23039">
    <property type="entry name" value="TMEM132_3rd"/>
    <property type="match status" value="1"/>
</dbReference>
<dbReference type="GO" id="GO:0016020">
    <property type="term" value="C:membrane"/>
    <property type="evidence" value="ECO:0007669"/>
    <property type="project" value="UniProtKB-SubCell"/>
</dbReference>
<dbReference type="InterPro" id="IPR031437">
    <property type="entry name" value="Ig_TMEM132_4th"/>
</dbReference>
<dbReference type="Ensembl" id="ENSLACT00000003631.1">
    <property type="protein sequence ID" value="ENSLACP00000003599.1"/>
    <property type="gene ID" value="ENSLACG00000003206.1"/>
</dbReference>
<feature type="domain" description="Transmembrane protein TMEM132 fifth" evidence="11">
    <location>
        <begin position="345"/>
        <end position="482"/>
    </location>
</feature>
<evidence type="ECO:0000256" key="5">
    <source>
        <dbReference type="ARBA" id="ARBA00023136"/>
    </source>
</evidence>
<reference evidence="14" key="1">
    <citation type="submission" date="2011-08" db="EMBL/GenBank/DDBJ databases">
        <title>The draft genome of Latimeria chalumnae.</title>
        <authorList>
            <person name="Di Palma F."/>
            <person name="Alfoldi J."/>
            <person name="Johnson J."/>
            <person name="Berlin A."/>
            <person name="Gnerre S."/>
            <person name="Jaffe D."/>
            <person name="MacCallum I."/>
            <person name="Young S."/>
            <person name="Walker B.J."/>
            <person name="Lander E."/>
            <person name="Lindblad-Toh K."/>
        </authorList>
    </citation>
    <scope>NUCLEOTIDE SEQUENCE [LARGE SCALE GENOMIC DNA]</scope>
    <source>
        <strain evidence="14">Wild caught</strain>
    </source>
</reference>
<feature type="compositionally biased region" description="Polar residues" evidence="6">
    <location>
        <begin position="693"/>
        <end position="704"/>
    </location>
</feature>
<feature type="domain" description="Transmembrane protein family 132 fourth" evidence="9">
    <location>
        <begin position="246"/>
        <end position="342"/>
    </location>
</feature>
<dbReference type="Pfam" id="PF23486">
    <property type="entry name" value="Ig_TMEM132_5th"/>
    <property type="match status" value="1"/>
</dbReference>
<evidence type="ECO:0000259" key="12">
    <source>
        <dbReference type="Pfam" id="PF23487"/>
    </source>
</evidence>
<dbReference type="Pfam" id="PF23487">
    <property type="entry name" value="Ig_TMEM132_6th"/>
    <property type="match status" value="1"/>
</dbReference>
<feature type="compositionally biased region" description="Basic and acidic residues" evidence="6">
    <location>
        <begin position="817"/>
        <end position="833"/>
    </location>
</feature>
<feature type="compositionally biased region" description="Basic and acidic residues" evidence="6">
    <location>
        <begin position="681"/>
        <end position="690"/>
    </location>
</feature>
<evidence type="ECO:0000259" key="8">
    <source>
        <dbReference type="Pfam" id="PF15706"/>
    </source>
</evidence>
<dbReference type="PANTHER" id="PTHR13388:SF9">
    <property type="entry name" value="TRANSMEMBRANE PROTEIN 132A"/>
    <property type="match status" value="1"/>
</dbReference>
<keyword evidence="4 7" id="KW-1133">Transmembrane helix</keyword>
<dbReference type="EMBL" id="AFYH01215000">
    <property type="status" value="NOT_ANNOTATED_CDS"/>
    <property type="molecule type" value="Genomic_DNA"/>
</dbReference>
<comment type="similarity">
    <text evidence="2">Belongs to the TMEM132 family.</text>
</comment>
<feature type="compositionally biased region" description="Basic and acidic residues" evidence="6">
    <location>
        <begin position="650"/>
        <end position="659"/>
    </location>
</feature>
<dbReference type="AlphaFoldDB" id="H3A1S8"/>
<dbReference type="Proteomes" id="UP000008672">
    <property type="component" value="Unassembled WGS sequence"/>
</dbReference>
<feature type="compositionally biased region" description="Basic residues" evidence="6">
    <location>
        <begin position="55"/>
        <end position="68"/>
    </location>
</feature>
<feature type="transmembrane region" description="Helical" evidence="7">
    <location>
        <begin position="742"/>
        <end position="767"/>
    </location>
</feature>
<dbReference type="InterPro" id="IPR026307">
    <property type="entry name" value="TMEM132"/>
</dbReference>
<comment type="subcellular location">
    <subcellularLocation>
        <location evidence="1">Membrane</location>
        <topology evidence="1">Single-pass type I membrane protein</topology>
    </subcellularLocation>
</comment>
<dbReference type="InterPro" id="IPR031436">
    <property type="entry name" value="TMEM132_C"/>
</dbReference>
<evidence type="ECO:0000256" key="7">
    <source>
        <dbReference type="SAM" id="Phobius"/>
    </source>
</evidence>
<evidence type="ECO:0000256" key="3">
    <source>
        <dbReference type="ARBA" id="ARBA00022692"/>
    </source>
</evidence>
<organism evidence="13 14">
    <name type="scientific">Latimeria chalumnae</name>
    <name type="common">Coelacanth</name>
    <dbReference type="NCBI Taxonomy" id="7897"/>
    <lineage>
        <taxon>Eukaryota</taxon>
        <taxon>Metazoa</taxon>
        <taxon>Chordata</taxon>
        <taxon>Craniata</taxon>
        <taxon>Vertebrata</taxon>
        <taxon>Euteleostomi</taxon>
        <taxon>Coelacanthiformes</taxon>
        <taxon>Coelacanthidae</taxon>
        <taxon>Latimeria</taxon>
    </lineage>
</organism>
<dbReference type="PANTHER" id="PTHR13388">
    <property type="entry name" value="DETONATOR, ISOFORM E"/>
    <property type="match status" value="1"/>
</dbReference>
<keyword evidence="14" id="KW-1185">Reference proteome</keyword>
<dbReference type="GeneTree" id="ENSGT00940000158942"/>
<feature type="region of interest" description="Disordered" evidence="6">
    <location>
        <begin position="617"/>
        <end position="713"/>
    </location>
</feature>
<dbReference type="EMBL" id="AFYH01214999">
    <property type="status" value="NOT_ANNOTATED_CDS"/>
    <property type="molecule type" value="Genomic_DNA"/>
</dbReference>
<name>H3A1S8_LATCH</name>
<protein>
    <submittedName>
        <fullName evidence="13">Transmembrane protein 132A</fullName>
    </submittedName>
</protein>
<reference evidence="13" key="2">
    <citation type="submission" date="2025-08" db="UniProtKB">
        <authorList>
            <consortium name="Ensembl"/>
        </authorList>
    </citation>
    <scope>IDENTIFICATION</scope>
</reference>
<keyword evidence="3 7" id="KW-0812">Transmembrane</keyword>
<evidence type="ECO:0000313" key="13">
    <source>
        <dbReference type="Ensembl" id="ENSLACP00000003599.1"/>
    </source>
</evidence>
<feature type="compositionally biased region" description="Basic and acidic residues" evidence="6">
    <location>
        <begin position="797"/>
        <end position="809"/>
    </location>
</feature>
<evidence type="ECO:0000256" key="1">
    <source>
        <dbReference type="ARBA" id="ARBA00004479"/>
    </source>
</evidence>
<sequence>GPYGMCLVEANIPENWLKELDEPWSLGDGSDRLRANTAELYFSLLPPGSCQGARRGGRGRATQHRKRRGLQEDHEGTAIAQDQLVHIGSLGLKPGEMEPVQEVQLGPNVVIRIPDRTALPGEMVSATVAFGANLTADSLTVRAKLKKGMTVLEARAKVPNLWAVTLERSLGSRHHFATVTCRRLSRQIDHRLSEYFTEVFLLDFEMENFTSPAVTRRIMWQAESDRHNTDKAVSEIMVSQTAIHTLVPLAKEIDILNTAILTGLRVQVPIRVFAVGEVGQVTDVSKFVECRSLDETVIKLSKECDHLYLNGKESRGGHQVRVEFSYERLRAILNLTVWAPHLPLRIELTDPKLGQIKGWRVPIGTENKNPVSEAVEKEVGEPKGYGCTVQYQRTSFRVLTRFIAGSPDGTQRLAYMLGPDWLADITHLVRGSLRVQDPSVAEVTRGSILVGREPGVTSLQVISPVSDSILAERTLTVTAEKVTLSDLQIQLVSGLSLSLRGSSIHDRVIVATCTAQDTLHTPKQEAVLSMWLQFSDDTMAPLDLYDPKDFTLSVSSGDERVVSVHQDPGSFHPLIIAEGRDHGTILHASMEITEACQRSKRKGILVTGSGWASVNFDLLGPGGSGERSGGQPESDRPRRKHHHKPQKPHNRLEEPKLHGWDSSTWEEGGVQVMSTTTSIRTAKDQRRQKVEMFSTTDDTFPNQASFDGSSRDDDVSRDDYAYGISDDEEFIRTTRTVSDLEIGMYVLLAVFCLAILVFLVNCVMFIFRYRHKQMPPEAGGGSSQPHSWVWPGTDGEELGRQLDMTKQKDQAFQSLPKEGRSDQANRHPPEGNDHCCPTIEGLQAAKDSATEDKDSGEDLTVPSSRGKRVQFATDLTQDIAGSSLPTTRSIMVAGEEDIQWVCRDMGLEDPEELRCYMERIRENS</sequence>
<dbReference type="InterPro" id="IPR055421">
    <property type="entry name" value="TMEM132_3rd"/>
</dbReference>
<feature type="domain" description="Transmembrane protein TMEM132 sixth" evidence="12">
    <location>
        <begin position="483"/>
        <end position="598"/>
    </location>
</feature>
<dbReference type="InterPro" id="IPR055423">
    <property type="entry name" value="Ig_TMEM132_5th"/>
</dbReference>
<dbReference type="Pfam" id="PF15706">
    <property type="entry name" value="TMEM132_C"/>
    <property type="match status" value="1"/>
</dbReference>
<reference evidence="13" key="3">
    <citation type="submission" date="2025-09" db="UniProtKB">
        <authorList>
            <consortium name="Ensembl"/>
        </authorList>
    </citation>
    <scope>IDENTIFICATION</scope>
</reference>
<evidence type="ECO:0000259" key="9">
    <source>
        <dbReference type="Pfam" id="PF16070"/>
    </source>
</evidence>
<feature type="region of interest" description="Disordered" evidence="6">
    <location>
        <begin position="775"/>
        <end position="834"/>
    </location>
</feature>
<evidence type="ECO:0000259" key="10">
    <source>
        <dbReference type="Pfam" id="PF23039"/>
    </source>
</evidence>